<dbReference type="GeneID" id="106122043"/>
<evidence type="ECO:0000313" key="2">
    <source>
        <dbReference type="RefSeq" id="XP_013173346.1"/>
    </source>
</evidence>
<accession>A0AAJ6ZIN6</accession>
<organism evidence="2">
    <name type="scientific">Papilio xuthus</name>
    <name type="common">Asian swallowtail butterfly</name>
    <dbReference type="NCBI Taxonomy" id="66420"/>
    <lineage>
        <taxon>Eukaryota</taxon>
        <taxon>Metazoa</taxon>
        <taxon>Ecdysozoa</taxon>
        <taxon>Arthropoda</taxon>
        <taxon>Hexapoda</taxon>
        <taxon>Insecta</taxon>
        <taxon>Pterygota</taxon>
        <taxon>Neoptera</taxon>
        <taxon>Endopterygota</taxon>
        <taxon>Lepidoptera</taxon>
        <taxon>Glossata</taxon>
        <taxon>Ditrysia</taxon>
        <taxon>Papilionoidea</taxon>
        <taxon>Papilionidae</taxon>
        <taxon>Papilioninae</taxon>
        <taxon>Papilio</taxon>
    </lineage>
</organism>
<dbReference type="Proteomes" id="UP000694872">
    <property type="component" value="Unplaced"/>
</dbReference>
<name>A0AAJ6ZIN6_PAPXU</name>
<reference evidence="2" key="1">
    <citation type="submission" date="2025-08" db="UniProtKB">
        <authorList>
            <consortium name="RefSeq"/>
        </authorList>
    </citation>
    <scope>IDENTIFICATION</scope>
</reference>
<gene>
    <name evidence="2" type="primary">LOC106122043</name>
</gene>
<proteinExistence type="predicted"/>
<feature type="chain" id="PRO_5042548289" evidence="1">
    <location>
        <begin position="23"/>
        <end position="867"/>
    </location>
</feature>
<evidence type="ECO:0000256" key="1">
    <source>
        <dbReference type="SAM" id="SignalP"/>
    </source>
</evidence>
<dbReference type="RefSeq" id="XP_013173346.1">
    <property type="nucleotide sequence ID" value="XM_013317892.1"/>
</dbReference>
<feature type="signal peptide" evidence="1">
    <location>
        <begin position="1"/>
        <end position="22"/>
    </location>
</feature>
<sequence length="867" mass="89938">MQGGVLGSLCFLAFLLSSGVSGSGQNFQDQVHGLAAANALAHSMGGGGQGYSTAEALAQALSNVQSQPRLNDYPSGAVSSAEASALAQALGGGSRGIPGYGAGGAQSQAQAQAQAQTVGLGQARSFADALANSQALGGAYGSSYANAFADARTRVIPYHEYVLPYDIPGGQDIVRCTREGELHNLWTSRFECMVCACINRNGYLTPVCASCAGCLHPYNPVPPQPIPPSPEPIPLPIPLPRPQPQVSCYPLPTETPFENPLNPCQICVCHLTLDVYGQRDVQIACQENPECSITDIIVPIPSRLLPPVPIPRGALRSLTAVPQCERFPTDVFFPHPHDICSQCMCIVDLATRAPHIVCSPRQNCDVPLPPQPPFNPPVPVPPRPPGPLPGPTPHTSCRPYIPNQPFGHPWDECQECVCSELYTQGVINIEVSCYTKKSCCIEVPEQPPYILPSPEPHENVVYIEPRCRYKPPLQPFVAECNICTCITVYNYVIAKCDRQPGCGVGPLYLGGLYGDAGAYSNAQVNQLLPQNYYPTSPLIGNAYSTAAAEAYAHGNVQSLPYGQNPVGSTYRPGYGSVPGPLLVDGELGPGPGYLTPAALAEAAAHSNAGYNQGLGSLSSAQANALSNAGLHPLRSYPSLSPGYQSGAVADAYSSGSTANSEALANALANINLGSGGYGSSSSLANANSGYQLYPGSGSGLSALSEAEAVANANLGYNAYLPGYQTGSLSSAEAEAIANANSGLYSGVPSKAYGSAASEAHSNVNSYPFAGQSSYPYTAGQSGASAEAEALANSNLYSGYGPQMNPMYGPGIGGSSNAQAQAQAQAQALANAALGQANAQSLSQASALAGRPLIKSADREDESDDYVV</sequence>
<keyword evidence="1" id="KW-0732">Signal</keyword>
<dbReference type="AlphaFoldDB" id="A0AAJ6ZIN6"/>
<protein>
    <submittedName>
        <fullName evidence="2">Uncharacterized protein LOC106122043 isoform X1</fullName>
    </submittedName>
</protein>
<dbReference type="KEGG" id="pxu:106122043"/>